<evidence type="ECO:0000256" key="7">
    <source>
        <dbReference type="ARBA" id="ARBA00023170"/>
    </source>
</evidence>
<keyword evidence="3" id="KW-0862">Zinc</keyword>
<dbReference type="SMART" id="SM00430">
    <property type="entry name" value="HOLI"/>
    <property type="match status" value="1"/>
</dbReference>
<name>A0A6P4XR28_BRABE</name>
<dbReference type="KEGG" id="bbel:109465993"/>
<dbReference type="InterPro" id="IPR013088">
    <property type="entry name" value="Znf_NHR/GATA"/>
</dbReference>
<dbReference type="Pfam" id="PF00105">
    <property type="entry name" value="zf-C4"/>
    <property type="match status" value="1"/>
</dbReference>
<dbReference type="InterPro" id="IPR035500">
    <property type="entry name" value="NHR-like_dom_sf"/>
</dbReference>
<dbReference type="GeneID" id="109465993"/>
<evidence type="ECO:0000256" key="8">
    <source>
        <dbReference type="ARBA" id="ARBA00023242"/>
    </source>
</evidence>
<dbReference type="RefSeq" id="XP_019619055.1">
    <property type="nucleotide sequence ID" value="XM_019763496.1"/>
</dbReference>
<feature type="domain" description="Nuclear receptor" evidence="10">
    <location>
        <begin position="815"/>
        <end position="891"/>
    </location>
</feature>
<evidence type="ECO:0000313" key="12">
    <source>
        <dbReference type="Proteomes" id="UP000515135"/>
    </source>
</evidence>
<feature type="region of interest" description="Disordered" evidence="9">
    <location>
        <begin position="894"/>
        <end position="948"/>
    </location>
</feature>
<feature type="region of interest" description="Disordered" evidence="9">
    <location>
        <begin position="192"/>
        <end position="253"/>
    </location>
</feature>
<evidence type="ECO:0000256" key="3">
    <source>
        <dbReference type="ARBA" id="ARBA00022833"/>
    </source>
</evidence>
<dbReference type="GO" id="GO:0043565">
    <property type="term" value="F:sequence-specific DNA binding"/>
    <property type="evidence" value="ECO:0007669"/>
    <property type="project" value="InterPro"/>
</dbReference>
<evidence type="ECO:0000259" key="10">
    <source>
        <dbReference type="PROSITE" id="PS51030"/>
    </source>
</evidence>
<dbReference type="PANTHER" id="PTHR48092">
    <property type="entry name" value="KNIRPS-RELATED PROTEIN-RELATED"/>
    <property type="match status" value="1"/>
</dbReference>
<keyword evidence="4" id="KW-0805">Transcription regulation</keyword>
<evidence type="ECO:0000256" key="2">
    <source>
        <dbReference type="ARBA" id="ARBA00022771"/>
    </source>
</evidence>
<organism evidence="12 13">
    <name type="scientific">Branchiostoma belcheri</name>
    <name type="common">Amphioxus</name>
    <dbReference type="NCBI Taxonomy" id="7741"/>
    <lineage>
        <taxon>Eukaryota</taxon>
        <taxon>Metazoa</taxon>
        <taxon>Chordata</taxon>
        <taxon>Cephalochordata</taxon>
        <taxon>Leptocardii</taxon>
        <taxon>Amphioxiformes</taxon>
        <taxon>Branchiostomatidae</taxon>
        <taxon>Branchiostoma</taxon>
    </lineage>
</organism>
<feature type="compositionally biased region" description="Polar residues" evidence="9">
    <location>
        <begin position="267"/>
        <end position="285"/>
    </location>
</feature>
<keyword evidence="8" id="KW-0539">Nucleus</keyword>
<feature type="region of interest" description="Disordered" evidence="9">
    <location>
        <begin position="526"/>
        <end position="558"/>
    </location>
</feature>
<dbReference type="Proteomes" id="UP000515135">
    <property type="component" value="Unplaced"/>
</dbReference>
<dbReference type="OrthoDB" id="10021709at2759"/>
<feature type="domain" description="NR LBD" evidence="11">
    <location>
        <begin position="949"/>
        <end position="1200"/>
    </location>
</feature>
<keyword evidence="5" id="KW-0238">DNA-binding</keyword>
<evidence type="ECO:0000256" key="4">
    <source>
        <dbReference type="ARBA" id="ARBA00023015"/>
    </source>
</evidence>
<dbReference type="Gene3D" id="3.30.50.10">
    <property type="entry name" value="Erythroid Transcription Factor GATA-1, subunit A"/>
    <property type="match status" value="1"/>
</dbReference>
<dbReference type="Gene3D" id="1.10.565.10">
    <property type="entry name" value="Retinoid X Receptor"/>
    <property type="match status" value="1"/>
</dbReference>
<feature type="region of interest" description="Disordered" evidence="9">
    <location>
        <begin position="266"/>
        <end position="285"/>
    </location>
</feature>
<feature type="region of interest" description="Disordered" evidence="9">
    <location>
        <begin position="747"/>
        <end position="783"/>
    </location>
</feature>
<feature type="compositionally biased region" description="Polar residues" evidence="9">
    <location>
        <begin position="928"/>
        <end position="948"/>
    </location>
</feature>
<evidence type="ECO:0000256" key="6">
    <source>
        <dbReference type="ARBA" id="ARBA00023163"/>
    </source>
</evidence>
<dbReference type="InterPro" id="IPR050200">
    <property type="entry name" value="Nuclear_hormone_rcpt_NR3"/>
</dbReference>
<dbReference type="PROSITE" id="PS51843">
    <property type="entry name" value="NR_LBD"/>
    <property type="match status" value="1"/>
</dbReference>
<evidence type="ECO:0000256" key="1">
    <source>
        <dbReference type="ARBA" id="ARBA00022723"/>
    </source>
</evidence>
<dbReference type="InterPro" id="IPR000536">
    <property type="entry name" value="Nucl_hrmn_rcpt_lig-bd"/>
</dbReference>
<dbReference type="GO" id="GO:0008270">
    <property type="term" value="F:zinc ion binding"/>
    <property type="evidence" value="ECO:0007669"/>
    <property type="project" value="UniProtKB-KW"/>
</dbReference>
<gene>
    <name evidence="13" type="primary">LOC109465993</name>
</gene>
<sequence length="1200" mass="133432">MMLWFDTKLEKATRSWDRWFVADRDGTMLGVEEVVPHATRGQEGVIGDGGDDEIPAVSGAQGDSWLQSDTSRENIYPNKLQERGRSEYRVHWKTSRLRRAVSEEHRSTATKRLAVAGMKGCSNVTKHSNSTNGVVRETTTARDEARSATKVAQLGNEVGSIGKDKSVQEVFSTTNVRGEGNEDNEVRKLLNGHLRSDSKSEPNGKIHPDKSRGQLKHHQCADVSTEQGLTAKRKATPPANESFDHCSPPKKRYTSNLARGHIVSVVPQESVQSGQHKASPSLTETGQFSSVLHSYQRSQNQTSRTQAVNLSVRDVLKSQTGANAMYTEVKATGMEQQQPGGLVFTPFQPTIQIEVPAVLMFPTQQMPPNGSQQVSVPPVITVNSGLTNGVPSSGPQIMFQNLSPHQLPVDARLTQQAKPPPENVQPQILSFEIPLKGNQINGINPPGQATSMAASNQMTAAIGQHTIADAEYKIMPQTGQQSEPKQVYTSISYQGHTTSTSTTTEACTSSVRLRLNGASVSQEGRYAAPYKQDESPLPVQQRPNYDTAPPPKDMLAGQSHNVCLDTGTQIYSAQDTAAGRKSADTLTQQQPPFMIIPNEVNGMFQCPELDIHSIMLETHVTKQQPVQMKQHPAMMPNNALYSPGQNRPKENSPINGRNVQYLLERNGLNQSAVGQLTTQAFGDPRPGQHTPKPYQVHWPIITRHQDIPGQNVYPSRETHFPPGGPSYVAQTSSKNNTSDLYKLLNAPRNQDHDGAQNLSFPSCTPPGTGSLTATPQSTPRASPELQYGLREAETNGGIHRLLLPRTGPMEQVRVEKLCVVCRDQASGLHYGAMACEGCKGFFKRTVQNRRLYACVRGDYRCEVMMQKRNLCQGCRLRRCMRNGMMIAAVREDRVPGGRAKRRRREWMNKKLDVTKQQPVSPDPETGSGIDSQEGTMTGKDSPTSHPVASSSRLVNELLACEEPEVNFKSDGDATEHAHILYDLEDGRCHTAHAIQNLGNYLVARLVRWLKLFPCQDKFEQQDLSRLLSNKWMELTLMDSIVQPRLYPRQRDDVTDMPRMTLMQRIYYNELRLQKYLATAKGSTLNNNIRDTGERRRQTDELTDILERLHHVTTSLRKLHMSREEYVILKAMVLLNQDGPLDTTPVLYQLLDELCLTENCRADPSRLGSLLVRLPELTSAAIIVKEEDGRLPFFLDALLCR</sequence>
<reference evidence="13" key="1">
    <citation type="submission" date="2025-08" db="UniProtKB">
        <authorList>
            <consortium name="RefSeq"/>
        </authorList>
    </citation>
    <scope>IDENTIFICATION</scope>
    <source>
        <tissue evidence="13">Gonad</tissue>
    </source>
</reference>
<feature type="compositionally biased region" description="Basic and acidic residues" evidence="9">
    <location>
        <begin position="192"/>
        <end position="212"/>
    </location>
</feature>
<dbReference type="PROSITE" id="PS51030">
    <property type="entry name" value="NUCLEAR_REC_DBD_2"/>
    <property type="match status" value="1"/>
</dbReference>
<dbReference type="PRINTS" id="PR00047">
    <property type="entry name" value="STROIDFINGER"/>
</dbReference>
<evidence type="ECO:0000313" key="13">
    <source>
        <dbReference type="RefSeq" id="XP_019619055.1"/>
    </source>
</evidence>
<keyword evidence="7" id="KW-0675">Receptor</keyword>
<proteinExistence type="predicted"/>
<dbReference type="SUPFAM" id="SSF48508">
    <property type="entry name" value="Nuclear receptor ligand-binding domain"/>
    <property type="match status" value="1"/>
</dbReference>
<keyword evidence="12" id="KW-1185">Reference proteome</keyword>
<dbReference type="PROSITE" id="PS00031">
    <property type="entry name" value="NUCLEAR_REC_DBD_1"/>
    <property type="match status" value="1"/>
</dbReference>
<dbReference type="SUPFAM" id="SSF57716">
    <property type="entry name" value="Glucocorticoid receptor-like (DNA-binding domain)"/>
    <property type="match status" value="1"/>
</dbReference>
<evidence type="ECO:0000256" key="9">
    <source>
        <dbReference type="SAM" id="MobiDB-lite"/>
    </source>
</evidence>
<evidence type="ECO:0000256" key="5">
    <source>
        <dbReference type="ARBA" id="ARBA00023125"/>
    </source>
</evidence>
<evidence type="ECO:0000259" key="11">
    <source>
        <dbReference type="PROSITE" id="PS51843"/>
    </source>
</evidence>
<accession>A0A6P4XR28</accession>
<keyword evidence="1" id="KW-0479">Metal-binding</keyword>
<dbReference type="GO" id="GO:0003700">
    <property type="term" value="F:DNA-binding transcription factor activity"/>
    <property type="evidence" value="ECO:0007669"/>
    <property type="project" value="InterPro"/>
</dbReference>
<dbReference type="AlphaFoldDB" id="A0A6P4XR28"/>
<dbReference type="InterPro" id="IPR001628">
    <property type="entry name" value="Znf_hrmn_rcpt"/>
</dbReference>
<dbReference type="Pfam" id="PF00104">
    <property type="entry name" value="Hormone_recep"/>
    <property type="match status" value="1"/>
</dbReference>
<protein>
    <submittedName>
        <fullName evidence="13">Uncharacterized protein LOC109465993 isoform X1</fullName>
    </submittedName>
</protein>
<feature type="compositionally biased region" description="Polar residues" evidence="9">
    <location>
        <begin position="756"/>
        <end position="780"/>
    </location>
</feature>
<keyword evidence="6" id="KW-0804">Transcription</keyword>
<dbReference type="SMART" id="SM00399">
    <property type="entry name" value="ZnF_C4"/>
    <property type="match status" value="1"/>
</dbReference>
<keyword evidence="2" id="KW-0863">Zinc-finger</keyword>